<dbReference type="PANTHER" id="PTHR46224">
    <property type="entry name" value="ANKYRIN REPEAT FAMILY PROTEIN"/>
    <property type="match status" value="1"/>
</dbReference>
<gene>
    <name evidence="3" type="ORF">B0T25DRAFT_361913</name>
</gene>
<dbReference type="InterPro" id="IPR051616">
    <property type="entry name" value="Cul2-RING_E3_ligase_SR"/>
</dbReference>
<dbReference type="InterPro" id="IPR002110">
    <property type="entry name" value="Ankyrin_rpt"/>
</dbReference>
<dbReference type="AlphaFoldDB" id="A0AAJ0H5L6"/>
<dbReference type="PROSITE" id="PS50088">
    <property type="entry name" value="ANK_REPEAT"/>
    <property type="match status" value="1"/>
</dbReference>
<evidence type="ECO:0000313" key="4">
    <source>
        <dbReference type="Proteomes" id="UP001275084"/>
    </source>
</evidence>
<keyword evidence="1" id="KW-0040">ANK repeat</keyword>
<evidence type="ECO:0000313" key="3">
    <source>
        <dbReference type="EMBL" id="KAK3339703.1"/>
    </source>
</evidence>
<dbReference type="Gene3D" id="1.25.40.20">
    <property type="entry name" value="Ankyrin repeat-containing domain"/>
    <property type="match status" value="1"/>
</dbReference>
<dbReference type="PROSITE" id="PS50297">
    <property type="entry name" value="ANK_REP_REGION"/>
    <property type="match status" value="1"/>
</dbReference>
<organism evidence="3 4">
    <name type="scientific">Lasiosphaeria hispida</name>
    <dbReference type="NCBI Taxonomy" id="260671"/>
    <lineage>
        <taxon>Eukaryota</taxon>
        <taxon>Fungi</taxon>
        <taxon>Dikarya</taxon>
        <taxon>Ascomycota</taxon>
        <taxon>Pezizomycotina</taxon>
        <taxon>Sordariomycetes</taxon>
        <taxon>Sordariomycetidae</taxon>
        <taxon>Sordariales</taxon>
        <taxon>Lasiosphaeriaceae</taxon>
        <taxon>Lasiosphaeria</taxon>
    </lineage>
</organism>
<dbReference type="Pfam" id="PF12796">
    <property type="entry name" value="Ank_2"/>
    <property type="match status" value="1"/>
</dbReference>
<keyword evidence="4" id="KW-1185">Reference proteome</keyword>
<dbReference type="Proteomes" id="UP001275084">
    <property type="component" value="Unassembled WGS sequence"/>
</dbReference>
<dbReference type="PANTHER" id="PTHR46224:SF64">
    <property type="entry name" value="IQ MOTIF AND ANKYRIN REPEAT DOMAIN-CONTAINING PROTEIN 1"/>
    <property type="match status" value="1"/>
</dbReference>
<reference evidence="3" key="2">
    <citation type="submission" date="2023-06" db="EMBL/GenBank/DDBJ databases">
        <authorList>
            <consortium name="Lawrence Berkeley National Laboratory"/>
            <person name="Haridas S."/>
            <person name="Hensen N."/>
            <person name="Bonometti L."/>
            <person name="Westerberg I."/>
            <person name="Brannstrom I.O."/>
            <person name="Guillou S."/>
            <person name="Cros-Aarteil S."/>
            <person name="Calhoun S."/>
            <person name="Kuo A."/>
            <person name="Mondo S."/>
            <person name="Pangilinan J."/>
            <person name="Riley R."/>
            <person name="Labutti K."/>
            <person name="Andreopoulos B."/>
            <person name="Lipzen A."/>
            <person name="Chen C."/>
            <person name="Yanf M."/>
            <person name="Daum C."/>
            <person name="Ng V."/>
            <person name="Clum A."/>
            <person name="Steindorff A."/>
            <person name="Ohm R."/>
            <person name="Martin F."/>
            <person name="Silar P."/>
            <person name="Natvig D."/>
            <person name="Lalanne C."/>
            <person name="Gautier V."/>
            <person name="Ament-Velasquez S.L."/>
            <person name="Kruys A."/>
            <person name="Hutchinson M.I."/>
            <person name="Powell A.J."/>
            <person name="Barry K."/>
            <person name="Miller A.N."/>
            <person name="Grigoriev I.V."/>
            <person name="Debuchy R."/>
            <person name="Gladieux P."/>
            <person name="Thoren M.H."/>
            <person name="Johannesson H."/>
        </authorList>
    </citation>
    <scope>NUCLEOTIDE SEQUENCE</scope>
    <source>
        <strain evidence="3">CBS 955.72</strain>
    </source>
</reference>
<evidence type="ECO:0000256" key="1">
    <source>
        <dbReference type="PROSITE-ProRule" id="PRU00023"/>
    </source>
</evidence>
<protein>
    <recommendedName>
        <fullName evidence="5">Ankyrin</fullName>
    </recommendedName>
</protein>
<feature type="repeat" description="ANK" evidence="1">
    <location>
        <begin position="228"/>
        <end position="262"/>
    </location>
</feature>
<feature type="compositionally biased region" description="Basic and acidic residues" evidence="2">
    <location>
        <begin position="105"/>
        <end position="126"/>
    </location>
</feature>
<reference evidence="3" key="1">
    <citation type="journal article" date="2023" name="Mol. Phylogenet. Evol.">
        <title>Genome-scale phylogeny and comparative genomics of the fungal order Sordariales.</title>
        <authorList>
            <person name="Hensen N."/>
            <person name="Bonometti L."/>
            <person name="Westerberg I."/>
            <person name="Brannstrom I.O."/>
            <person name="Guillou S."/>
            <person name="Cros-Aarteil S."/>
            <person name="Calhoun S."/>
            <person name="Haridas S."/>
            <person name="Kuo A."/>
            <person name="Mondo S."/>
            <person name="Pangilinan J."/>
            <person name="Riley R."/>
            <person name="LaButti K."/>
            <person name="Andreopoulos B."/>
            <person name="Lipzen A."/>
            <person name="Chen C."/>
            <person name="Yan M."/>
            <person name="Daum C."/>
            <person name="Ng V."/>
            <person name="Clum A."/>
            <person name="Steindorff A."/>
            <person name="Ohm R.A."/>
            <person name="Martin F."/>
            <person name="Silar P."/>
            <person name="Natvig D.O."/>
            <person name="Lalanne C."/>
            <person name="Gautier V."/>
            <person name="Ament-Velasquez S.L."/>
            <person name="Kruys A."/>
            <person name="Hutchinson M.I."/>
            <person name="Powell A.J."/>
            <person name="Barry K."/>
            <person name="Miller A.N."/>
            <person name="Grigoriev I.V."/>
            <person name="Debuchy R."/>
            <person name="Gladieux P."/>
            <person name="Hiltunen Thoren M."/>
            <person name="Johannesson H."/>
        </authorList>
    </citation>
    <scope>NUCLEOTIDE SEQUENCE</scope>
    <source>
        <strain evidence="3">CBS 955.72</strain>
    </source>
</reference>
<dbReference type="EMBL" id="JAUIQD010000009">
    <property type="protein sequence ID" value="KAK3339703.1"/>
    <property type="molecule type" value="Genomic_DNA"/>
</dbReference>
<accession>A0AAJ0H5L6</accession>
<evidence type="ECO:0008006" key="5">
    <source>
        <dbReference type="Google" id="ProtNLM"/>
    </source>
</evidence>
<comment type="caution">
    <text evidence="3">The sequence shown here is derived from an EMBL/GenBank/DDBJ whole genome shotgun (WGS) entry which is preliminary data.</text>
</comment>
<sequence>MERGLRLIPSTHGWTAIRHAARGESVGIVASLLDRAKLLGITVPGVGRASSWAKRNADGEEMVDILTVVAARLDMTEHSPSTAQSSDRSEEGSWAESELGSEPEFESRAEPENRAAVDETETHLHDAVQNGKAGYARRPLRIGVLQICWAVWEQLHVDLVDGGRQWGSHFHHEIADQPGCALEARDGLGSTALHCPYHQPPDLSMGAAPDAARILLKAGADLNSRNRNGEIPLVLAVSRRDEDVLCIQVLMDHGVDPEAADSARGTVLWYAAKRKEDTARLFLSGGYHRQGLAAAVHGTHIPPSSVLMRLGRGQTQTRRSMHFPSLPPWQPSMTRYQSCHMEFCP</sequence>
<dbReference type="SUPFAM" id="SSF48403">
    <property type="entry name" value="Ankyrin repeat"/>
    <property type="match status" value="1"/>
</dbReference>
<feature type="region of interest" description="Disordered" evidence="2">
    <location>
        <begin position="77"/>
        <end position="130"/>
    </location>
</feature>
<proteinExistence type="predicted"/>
<dbReference type="SMART" id="SM00248">
    <property type="entry name" value="ANK"/>
    <property type="match status" value="3"/>
</dbReference>
<name>A0AAJ0H5L6_9PEZI</name>
<evidence type="ECO:0000256" key="2">
    <source>
        <dbReference type="SAM" id="MobiDB-lite"/>
    </source>
</evidence>
<dbReference type="InterPro" id="IPR036770">
    <property type="entry name" value="Ankyrin_rpt-contain_sf"/>
</dbReference>